<protein>
    <recommendedName>
        <fullName evidence="7">Glutamyl-Q tRNA(Asp) synthetase</fullName>
        <shortName evidence="7">Glu-Q-RSs</shortName>
        <ecNumber evidence="7">6.1.1.-</ecNumber>
    </recommendedName>
</protein>
<evidence type="ECO:0000256" key="7">
    <source>
        <dbReference type="HAMAP-Rule" id="MF_01428"/>
    </source>
</evidence>
<comment type="function">
    <text evidence="7">Catalyzes the tRNA-independent activation of glutamate in presence of ATP and the subsequent transfer of glutamate onto a tRNA(Asp). Glutamate is transferred on the 2-amino-5-(4,5-dihydroxy-2-cyclopenten-1-yl) moiety of the queuosine in the wobble position of the QUC anticodon.</text>
</comment>
<dbReference type="InterPro" id="IPR014729">
    <property type="entry name" value="Rossmann-like_a/b/a_fold"/>
</dbReference>
<feature type="binding site" evidence="7">
    <location>
        <position position="169"/>
    </location>
    <ligand>
        <name>L-glutamate</name>
        <dbReference type="ChEBI" id="CHEBI:29985"/>
    </ligand>
</feature>
<proteinExistence type="inferred from homology"/>
<dbReference type="EC" id="6.1.1.-" evidence="7"/>
<keyword evidence="3 7" id="KW-0547">Nucleotide-binding</keyword>
<dbReference type="InterPro" id="IPR000924">
    <property type="entry name" value="Glu/Gln-tRNA-synth"/>
</dbReference>
<dbReference type="Proteomes" id="UP000585721">
    <property type="component" value="Unassembled WGS sequence"/>
</dbReference>
<dbReference type="FunFam" id="3.40.50.620:FF:000093">
    <property type="entry name" value="Glutamyl-Q tRNA(Asp) synthetase"/>
    <property type="match status" value="1"/>
</dbReference>
<dbReference type="GO" id="GO:0005829">
    <property type="term" value="C:cytosol"/>
    <property type="evidence" value="ECO:0007669"/>
    <property type="project" value="TreeGrafter"/>
</dbReference>
<keyword evidence="8" id="KW-0648">Protein biosynthesis</keyword>
<feature type="short sequence motif" description="'KMSKS' region" evidence="7">
    <location>
        <begin position="225"/>
        <end position="229"/>
    </location>
</feature>
<evidence type="ECO:0000259" key="9">
    <source>
        <dbReference type="Pfam" id="PF00749"/>
    </source>
</evidence>
<dbReference type="HAMAP" id="MF_01428">
    <property type="entry name" value="Glu_Q_tRNA_synth"/>
    <property type="match status" value="1"/>
</dbReference>
<evidence type="ECO:0000256" key="4">
    <source>
        <dbReference type="ARBA" id="ARBA00022833"/>
    </source>
</evidence>
<sequence length="289" mass="32101">MTYIGRFAPSPSGPLHFGSLIAAVGSYLRARSQQGRWLVRIEDLDPPREQPGAADSILRTLEQFGLFWDGNVVYQSQRHARYQAVLDDLYRAGKTYHCRCTRAQIHAAGGFYPGTCRDQHYPPENAAVRLKVDSPCLSFHDQLLGLVEVEPRLAGEDFILKRRDGLFAYNLAVVVDDADSGITEVVRGADLLDPTVRQITLYQQLGWKVPDWLHLPLALQDNGLKLSKQNHAPSIEDLPVVATLGKALAFLGQPLPDDMTGMTAEALLAWAVKHWQLSFVPTTASVHHD</sequence>
<feature type="binding site" evidence="7">
    <location>
        <begin position="6"/>
        <end position="10"/>
    </location>
    <ligand>
        <name>L-glutamate</name>
        <dbReference type="ChEBI" id="CHEBI:29985"/>
    </ligand>
</feature>
<keyword evidence="4 7" id="KW-0862">Zinc</keyword>
<accession>A0A841GL43</accession>
<name>A0A841GL43_9GAMM</name>
<keyword evidence="11" id="KW-1185">Reference proteome</keyword>
<keyword evidence="1 7" id="KW-0436">Ligase</keyword>
<feature type="domain" description="Glutamyl/glutaminyl-tRNA synthetase class Ib catalytic" evidence="9">
    <location>
        <begin position="117"/>
        <end position="234"/>
    </location>
</feature>
<comment type="caution">
    <text evidence="10">The sequence shown here is derived from an EMBL/GenBank/DDBJ whole genome shotgun (WGS) entry which is preliminary data.</text>
</comment>
<comment type="cofactor">
    <cofactor evidence="7">
        <name>Zn(2+)</name>
        <dbReference type="ChEBI" id="CHEBI:29105"/>
    </cofactor>
    <text evidence="7">Binds 1 zinc ion per subunit.</text>
</comment>
<dbReference type="GO" id="GO:0006424">
    <property type="term" value="P:glutamyl-tRNA aminoacylation"/>
    <property type="evidence" value="ECO:0007669"/>
    <property type="project" value="InterPro"/>
</dbReference>
<dbReference type="Pfam" id="PF00749">
    <property type="entry name" value="tRNA-synt_1c"/>
    <property type="match status" value="2"/>
</dbReference>
<feature type="binding site" evidence="7">
    <location>
        <position position="187"/>
    </location>
    <ligand>
        <name>L-glutamate</name>
        <dbReference type="ChEBI" id="CHEBI:29985"/>
    </ligand>
</feature>
<dbReference type="GO" id="GO:0006400">
    <property type="term" value="P:tRNA modification"/>
    <property type="evidence" value="ECO:0007669"/>
    <property type="project" value="InterPro"/>
</dbReference>
<dbReference type="NCBIfam" id="TIGR03838">
    <property type="entry name" value="queuosine_YadB"/>
    <property type="match status" value="1"/>
</dbReference>
<dbReference type="SUPFAM" id="SSF52374">
    <property type="entry name" value="Nucleotidylyl transferase"/>
    <property type="match status" value="1"/>
</dbReference>
<evidence type="ECO:0000313" key="10">
    <source>
        <dbReference type="EMBL" id="MBB6055520.1"/>
    </source>
</evidence>
<dbReference type="InterPro" id="IPR022380">
    <property type="entry name" value="Glu-Q_tRNA(Asp)_Synthase"/>
</dbReference>
<evidence type="ECO:0000256" key="1">
    <source>
        <dbReference type="ARBA" id="ARBA00022598"/>
    </source>
</evidence>
<dbReference type="AlphaFoldDB" id="A0A841GL43"/>
<evidence type="ECO:0000256" key="5">
    <source>
        <dbReference type="ARBA" id="ARBA00022840"/>
    </source>
</evidence>
<evidence type="ECO:0000256" key="2">
    <source>
        <dbReference type="ARBA" id="ARBA00022723"/>
    </source>
</evidence>
<dbReference type="PANTHER" id="PTHR43311:SF1">
    <property type="entry name" value="GLUTAMYL-Q TRNA(ASP) SYNTHETASE"/>
    <property type="match status" value="1"/>
</dbReference>
<feature type="short sequence motif" description="'HIGH' region" evidence="7">
    <location>
        <begin position="9"/>
        <end position="19"/>
    </location>
</feature>
<dbReference type="GO" id="GO:0004818">
    <property type="term" value="F:glutamate-tRNA ligase activity"/>
    <property type="evidence" value="ECO:0007669"/>
    <property type="project" value="TreeGrafter"/>
</dbReference>
<dbReference type="GO" id="GO:0005524">
    <property type="term" value="F:ATP binding"/>
    <property type="evidence" value="ECO:0007669"/>
    <property type="project" value="UniProtKB-KW"/>
</dbReference>
<dbReference type="PRINTS" id="PR00987">
    <property type="entry name" value="TRNASYNTHGLU"/>
</dbReference>
<keyword evidence="5 7" id="KW-0067">ATP-binding</keyword>
<evidence type="ECO:0000256" key="6">
    <source>
        <dbReference type="ARBA" id="ARBA00023146"/>
    </source>
</evidence>
<dbReference type="NCBIfam" id="NF004314">
    <property type="entry name" value="PRK05710.1-3"/>
    <property type="match status" value="1"/>
</dbReference>
<comment type="similarity">
    <text evidence="7">Belongs to the class-I aminoacyl-tRNA synthetase family. GluQ subfamily.</text>
</comment>
<evidence type="ECO:0000313" key="11">
    <source>
        <dbReference type="Proteomes" id="UP000585721"/>
    </source>
</evidence>
<dbReference type="EMBL" id="JACHGR010000004">
    <property type="protein sequence ID" value="MBB6055520.1"/>
    <property type="molecule type" value="Genomic_DNA"/>
</dbReference>
<gene>
    <name evidence="7" type="primary">gluQ</name>
    <name evidence="10" type="ORF">HNR75_001426</name>
</gene>
<feature type="binding site" evidence="7">
    <location>
        <position position="98"/>
    </location>
    <ligand>
        <name>Zn(2+)</name>
        <dbReference type="ChEBI" id="CHEBI:29105"/>
    </ligand>
</feature>
<dbReference type="Gene3D" id="3.40.50.620">
    <property type="entry name" value="HUPs"/>
    <property type="match status" value="1"/>
</dbReference>
<feature type="binding site" evidence="7">
    <location>
        <position position="100"/>
    </location>
    <ligand>
        <name>Zn(2+)</name>
        <dbReference type="ChEBI" id="CHEBI:29105"/>
    </ligand>
</feature>
<organism evidence="10 11">
    <name type="scientific">Tolumonas osonensis</name>
    <dbReference type="NCBI Taxonomy" id="675874"/>
    <lineage>
        <taxon>Bacteria</taxon>
        <taxon>Pseudomonadati</taxon>
        <taxon>Pseudomonadota</taxon>
        <taxon>Gammaproteobacteria</taxon>
        <taxon>Aeromonadales</taxon>
        <taxon>Aeromonadaceae</taxon>
        <taxon>Tolumonas</taxon>
    </lineage>
</organism>
<evidence type="ECO:0000256" key="3">
    <source>
        <dbReference type="ARBA" id="ARBA00022741"/>
    </source>
</evidence>
<feature type="domain" description="Glutamyl/glutaminyl-tRNA synthetase class Ib catalytic" evidence="9">
    <location>
        <begin position="6"/>
        <end position="106"/>
    </location>
</feature>
<keyword evidence="2 7" id="KW-0479">Metal-binding</keyword>
<keyword evidence="6 7" id="KW-0030">Aminoacyl-tRNA synthetase</keyword>
<dbReference type="GO" id="GO:0008270">
    <property type="term" value="F:zinc ion binding"/>
    <property type="evidence" value="ECO:0007669"/>
    <property type="project" value="UniProtKB-UniRule"/>
</dbReference>
<dbReference type="InterPro" id="IPR020058">
    <property type="entry name" value="Glu/Gln-tRNA-synth_Ib_cat-dom"/>
</dbReference>
<dbReference type="RefSeq" id="WP_188026296.1">
    <property type="nucleotide sequence ID" value="NZ_JACHGR010000004.1"/>
</dbReference>
<reference evidence="10 11" key="1">
    <citation type="submission" date="2020-08" db="EMBL/GenBank/DDBJ databases">
        <title>Genomic Encyclopedia of Type Strains, Phase IV (KMG-IV): sequencing the most valuable type-strain genomes for metagenomic binning, comparative biology and taxonomic classification.</title>
        <authorList>
            <person name="Goeker M."/>
        </authorList>
    </citation>
    <scope>NUCLEOTIDE SEQUENCE [LARGE SCALE GENOMIC DNA]</scope>
    <source>
        <strain evidence="10 11">DSM 22975</strain>
    </source>
</reference>
<dbReference type="InterPro" id="IPR049940">
    <property type="entry name" value="GluQ/Sye"/>
</dbReference>
<feature type="binding site" evidence="7">
    <location>
        <position position="112"/>
    </location>
    <ligand>
        <name>Zn(2+)</name>
        <dbReference type="ChEBI" id="CHEBI:29105"/>
    </ligand>
</feature>
<evidence type="ECO:0000256" key="8">
    <source>
        <dbReference type="RuleBase" id="RU363037"/>
    </source>
</evidence>
<feature type="binding site" evidence="7">
    <location>
        <position position="42"/>
    </location>
    <ligand>
        <name>L-glutamate</name>
        <dbReference type="ChEBI" id="CHEBI:29985"/>
    </ligand>
</feature>
<feature type="binding site" evidence="7">
    <location>
        <position position="228"/>
    </location>
    <ligand>
        <name>ATP</name>
        <dbReference type="ChEBI" id="CHEBI:30616"/>
    </ligand>
</feature>
<feature type="binding site" evidence="7">
    <location>
        <position position="116"/>
    </location>
    <ligand>
        <name>Zn(2+)</name>
        <dbReference type="ChEBI" id="CHEBI:29105"/>
    </ligand>
</feature>
<dbReference type="PANTHER" id="PTHR43311">
    <property type="entry name" value="GLUTAMATE--TRNA LIGASE"/>
    <property type="match status" value="1"/>
</dbReference>